<organism evidence="2 3">
    <name type="scientific">Microbacterium caowuchunii</name>
    <dbReference type="NCBI Taxonomy" id="2614638"/>
    <lineage>
        <taxon>Bacteria</taxon>
        <taxon>Bacillati</taxon>
        <taxon>Actinomycetota</taxon>
        <taxon>Actinomycetes</taxon>
        <taxon>Micrococcales</taxon>
        <taxon>Microbacteriaceae</taxon>
        <taxon>Microbacterium</taxon>
    </lineage>
</organism>
<reference evidence="3" key="1">
    <citation type="submission" date="2019-09" db="EMBL/GenBank/DDBJ databases">
        <title>Mumia zhuanghuii sp. nov. isolated from the intestinal contents of plateau pika (Ochotona curzoniae) in the Qinghai-Tibet plateau of China.</title>
        <authorList>
            <person name="Tian Z."/>
        </authorList>
    </citation>
    <scope>NUCLEOTIDE SEQUENCE [LARGE SCALE GENOMIC DNA]</scope>
    <source>
        <strain evidence="3">L-033</strain>
    </source>
</reference>
<gene>
    <name evidence="2" type="ORF">F6B40_07200</name>
</gene>
<proteinExistence type="inferred from homology"/>
<evidence type="ECO:0000256" key="1">
    <source>
        <dbReference type="ARBA" id="ARBA00005564"/>
    </source>
</evidence>
<dbReference type="PANTHER" id="PTHR30344:SF1">
    <property type="entry name" value="6-PHOSPHOGLUCONOLACTONASE"/>
    <property type="match status" value="1"/>
</dbReference>
<dbReference type="SUPFAM" id="SSF51004">
    <property type="entry name" value="C-terminal (heme d1) domain of cytochrome cd1-nitrite reductase"/>
    <property type="match status" value="1"/>
</dbReference>
<keyword evidence="3" id="KW-1185">Reference proteome</keyword>
<dbReference type="GO" id="GO:0017057">
    <property type="term" value="F:6-phosphogluconolactonase activity"/>
    <property type="evidence" value="ECO:0007669"/>
    <property type="project" value="TreeGrafter"/>
</dbReference>
<sequence length="419" mass="42650">MRFWVGGYAAGMGGSATGIGGLVAGEPDSPLTGGELAFTGTSAPSADSPSWLTPHPSHDIVYAALEGAGAVQAYRRTGELSLRPLGAPVPVGDSVCHIAVAPDASALVASCWGDGRVVLVDLDAGGRPGSATIAPAAVDPYAPIDPEAPADPGAPTIPGVPGAADGAVLFSSPDVDLALAARALRAAAGSEFAHLVPDYALPPDPVPGAPDDADDPVAPGRVSHAHQAVFLPGGLLATTDMGFDLVRFWRRGAAGLRPVGAVPLPEGSGPRHMVRHPSGHLYVVTELSCEVFALAPDRTGAWRIVGGTTLAAEVRPGADLAAELASSADGEFLYAGVRGSDTLAAVRVRGGGETLVPVALAETGVVWPRHHLIVRDTVLVAGERSDQVSVLTLDLRTGVPSRTRRRVEVPTPTCLLPVR</sequence>
<dbReference type="AlphaFoldDB" id="A0A5N0TK78"/>
<dbReference type="EMBL" id="VYUY01000007">
    <property type="protein sequence ID" value="KAA9134537.1"/>
    <property type="molecule type" value="Genomic_DNA"/>
</dbReference>
<dbReference type="Proteomes" id="UP000326838">
    <property type="component" value="Unassembled WGS sequence"/>
</dbReference>
<dbReference type="PANTHER" id="PTHR30344">
    <property type="entry name" value="6-PHOSPHOGLUCONOLACTONASE-RELATED"/>
    <property type="match status" value="1"/>
</dbReference>
<dbReference type="RefSeq" id="WP_150892834.1">
    <property type="nucleotide sequence ID" value="NZ_VYUY01000007.1"/>
</dbReference>
<comment type="similarity">
    <text evidence="1">Belongs to the cycloisomerase 2 family.</text>
</comment>
<dbReference type="InterPro" id="IPR019405">
    <property type="entry name" value="Lactonase_7-beta_prop"/>
</dbReference>
<protein>
    <submittedName>
        <fullName evidence="2">Lactonase family protein</fullName>
    </submittedName>
</protein>
<dbReference type="Pfam" id="PF10282">
    <property type="entry name" value="Lactonase"/>
    <property type="match status" value="2"/>
</dbReference>
<accession>A0A5N0TK78</accession>
<dbReference type="Gene3D" id="2.130.10.10">
    <property type="entry name" value="YVTN repeat-like/Quinoprotein amine dehydrogenase"/>
    <property type="match status" value="2"/>
</dbReference>
<dbReference type="InterPro" id="IPR015943">
    <property type="entry name" value="WD40/YVTN_repeat-like_dom_sf"/>
</dbReference>
<comment type="caution">
    <text evidence="2">The sequence shown here is derived from an EMBL/GenBank/DDBJ whole genome shotgun (WGS) entry which is preliminary data.</text>
</comment>
<evidence type="ECO:0000313" key="2">
    <source>
        <dbReference type="EMBL" id="KAA9134537.1"/>
    </source>
</evidence>
<name>A0A5N0TK78_9MICO</name>
<dbReference type="InterPro" id="IPR011048">
    <property type="entry name" value="Haem_d1_sf"/>
</dbReference>
<dbReference type="InterPro" id="IPR050282">
    <property type="entry name" value="Cycloisomerase_2"/>
</dbReference>
<evidence type="ECO:0000313" key="3">
    <source>
        <dbReference type="Proteomes" id="UP000326838"/>
    </source>
</evidence>